<protein>
    <submittedName>
        <fullName evidence="2">Uncharacterized protein</fullName>
    </submittedName>
</protein>
<proteinExistence type="predicted"/>
<organism evidence="2 3">
    <name type="scientific">Sphaerobolus stellatus (strain SS14)</name>
    <dbReference type="NCBI Taxonomy" id="990650"/>
    <lineage>
        <taxon>Eukaryota</taxon>
        <taxon>Fungi</taxon>
        <taxon>Dikarya</taxon>
        <taxon>Basidiomycota</taxon>
        <taxon>Agaricomycotina</taxon>
        <taxon>Agaricomycetes</taxon>
        <taxon>Phallomycetidae</taxon>
        <taxon>Geastrales</taxon>
        <taxon>Sphaerobolaceae</taxon>
        <taxon>Sphaerobolus</taxon>
    </lineage>
</organism>
<keyword evidence="3" id="KW-1185">Reference proteome</keyword>
<evidence type="ECO:0000313" key="3">
    <source>
        <dbReference type="Proteomes" id="UP000054279"/>
    </source>
</evidence>
<dbReference type="AlphaFoldDB" id="A0A0C9VSS0"/>
<dbReference type="HOGENOM" id="CLU_2741689_0_0_1"/>
<gene>
    <name evidence="2" type="ORF">M422DRAFT_780524</name>
</gene>
<keyword evidence="1" id="KW-0732">Signal</keyword>
<dbReference type="EMBL" id="KN837139">
    <property type="protein sequence ID" value="KIJ41116.1"/>
    <property type="molecule type" value="Genomic_DNA"/>
</dbReference>
<sequence>MSKFICLSFFAFVTAAGLAFGANVVINCIMEIQELKDAIDSWNPRRSLDPKWADYLLVDPEAEAKDGFAEP</sequence>
<evidence type="ECO:0000313" key="2">
    <source>
        <dbReference type="EMBL" id="KIJ41116.1"/>
    </source>
</evidence>
<accession>A0A0C9VSS0</accession>
<dbReference type="Proteomes" id="UP000054279">
    <property type="component" value="Unassembled WGS sequence"/>
</dbReference>
<feature type="signal peptide" evidence="1">
    <location>
        <begin position="1"/>
        <end position="21"/>
    </location>
</feature>
<reference evidence="2 3" key="1">
    <citation type="submission" date="2014-06" db="EMBL/GenBank/DDBJ databases">
        <title>Evolutionary Origins and Diversification of the Mycorrhizal Mutualists.</title>
        <authorList>
            <consortium name="DOE Joint Genome Institute"/>
            <consortium name="Mycorrhizal Genomics Consortium"/>
            <person name="Kohler A."/>
            <person name="Kuo A."/>
            <person name="Nagy L.G."/>
            <person name="Floudas D."/>
            <person name="Copeland A."/>
            <person name="Barry K.W."/>
            <person name="Cichocki N."/>
            <person name="Veneault-Fourrey C."/>
            <person name="LaButti K."/>
            <person name="Lindquist E.A."/>
            <person name="Lipzen A."/>
            <person name="Lundell T."/>
            <person name="Morin E."/>
            <person name="Murat C."/>
            <person name="Riley R."/>
            <person name="Ohm R."/>
            <person name="Sun H."/>
            <person name="Tunlid A."/>
            <person name="Henrissat B."/>
            <person name="Grigoriev I.V."/>
            <person name="Hibbett D.S."/>
            <person name="Martin F."/>
        </authorList>
    </citation>
    <scope>NUCLEOTIDE SEQUENCE [LARGE SCALE GENOMIC DNA]</scope>
    <source>
        <strain evidence="2 3">SS14</strain>
    </source>
</reference>
<feature type="chain" id="PRO_5002221875" evidence="1">
    <location>
        <begin position="22"/>
        <end position="71"/>
    </location>
</feature>
<name>A0A0C9VSS0_SPHS4</name>
<evidence type="ECO:0000256" key="1">
    <source>
        <dbReference type="SAM" id="SignalP"/>
    </source>
</evidence>